<accession>A0ABP7ZMG8</accession>
<comment type="caution">
    <text evidence="9">The sequence shown here is derived from an EMBL/GenBank/DDBJ whole genome shotgun (WGS) entry which is preliminary data.</text>
</comment>
<dbReference type="Gene3D" id="1.20.1250.20">
    <property type="entry name" value="MFS general substrate transporter like domains"/>
    <property type="match status" value="1"/>
</dbReference>
<reference evidence="9" key="2">
    <citation type="submission" date="2023-12" db="EMBL/GenBank/DDBJ databases">
        <authorList>
            <person name="Sun Q."/>
            <person name="Inoue M."/>
        </authorList>
    </citation>
    <scope>NUCLEOTIDE SEQUENCE</scope>
    <source>
        <strain evidence="9">JCM 17590</strain>
    </source>
</reference>
<dbReference type="InterPro" id="IPR010290">
    <property type="entry name" value="TM_effector"/>
</dbReference>
<keyword evidence="3" id="KW-1003">Cell membrane</keyword>
<evidence type="ECO:0000256" key="5">
    <source>
        <dbReference type="ARBA" id="ARBA00022989"/>
    </source>
</evidence>
<feature type="transmembrane region" description="Helical" evidence="7">
    <location>
        <begin position="36"/>
        <end position="59"/>
    </location>
</feature>
<keyword evidence="6 7" id="KW-0472">Membrane</keyword>
<feature type="transmembrane region" description="Helical" evidence="7">
    <location>
        <begin position="193"/>
        <end position="213"/>
    </location>
</feature>
<keyword evidence="4 7" id="KW-0812">Transmembrane</keyword>
<keyword evidence="10" id="KW-1185">Reference proteome</keyword>
<gene>
    <name evidence="9" type="ORF">GCM10022286_26200</name>
</gene>
<feature type="transmembrane region" description="Helical" evidence="7">
    <location>
        <begin position="411"/>
        <end position="432"/>
    </location>
</feature>
<sequence>MSDPDHPAPAAPAETRRRSLFVDIAPLRESPEFARLWAGNAIAGIGSQITVVAVGLQIYDLTHSTLAVSFVALFALGPMVVFGIYGGMLADVFDRRRVALISALVAWVSTAGICALAWLHNETVWPLYVLTMLNTVGATVFSSADTAITPRLLRPGLLPAAAALGGISAAISITVGPAVAGVLVAAVGYAPTFSIDVVTFTCAFLAVVLLPPIVPEPGAERPGLRSLLEGARFLRRAANIRTSFIADIIAMTFGQPRVLFPAAGAVLIGGGAVTVGVLTAAYAVGGLLSSVFSGPLGHVRAQGRAVGRAITVYGAAMLAFGIVLLVQTTGGHGRVSQQWGDVHWPALVAAAAALLVAGGADNVSAIFRGTILQAAAPDAMRGRIQSVFIVVVTAGPRVGDLYIGLMSTIAVALWPGPVLGGILIVVLIFLLVRAQRSFREYDALHPVA</sequence>
<keyword evidence="5 7" id="KW-1133">Transmembrane helix</keyword>
<evidence type="ECO:0000259" key="8">
    <source>
        <dbReference type="PROSITE" id="PS50850"/>
    </source>
</evidence>
<feature type="transmembrane region" description="Helical" evidence="7">
    <location>
        <begin position="125"/>
        <end position="144"/>
    </location>
</feature>
<feature type="transmembrane region" description="Helical" evidence="7">
    <location>
        <begin position="346"/>
        <end position="367"/>
    </location>
</feature>
<proteinExistence type="predicted"/>
<dbReference type="InterPro" id="IPR020846">
    <property type="entry name" value="MFS_dom"/>
</dbReference>
<dbReference type="CDD" id="cd06173">
    <property type="entry name" value="MFS_MefA_like"/>
    <property type="match status" value="1"/>
</dbReference>
<evidence type="ECO:0000256" key="1">
    <source>
        <dbReference type="ARBA" id="ARBA00004429"/>
    </source>
</evidence>
<evidence type="ECO:0000256" key="6">
    <source>
        <dbReference type="ARBA" id="ARBA00023136"/>
    </source>
</evidence>
<name>A0ABP7ZMG8_9MICO</name>
<evidence type="ECO:0000256" key="3">
    <source>
        <dbReference type="ARBA" id="ARBA00022475"/>
    </source>
</evidence>
<organism evidence="9 10">
    <name type="scientific">Gryllotalpicola daejeonensis</name>
    <dbReference type="NCBI Taxonomy" id="993087"/>
    <lineage>
        <taxon>Bacteria</taxon>
        <taxon>Bacillati</taxon>
        <taxon>Actinomycetota</taxon>
        <taxon>Actinomycetes</taxon>
        <taxon>Micrococcales</taxon>
        <taxon>Microbacteriaceae</taxon>
        <taxon>Gryllotalpicola</taxon>
    </lineage>
</organism>
<dbReference type="PANTHER" id="PTHR23513:SF9">
    <property type="entry name" value="ENTEROBACTIN EXPORTER ENTS"/>
    <property type="match status" value="1"/>
</dbReference>
<dbReference type="SUPFAM" id="SSF103473">
    <property type="entry name" value="MFS general substrate transporter"/>
    <property type="match status" value="1"/>
</dbReference>
<evidence type="ECO:0000313" key="9">
    <source>
        <dbReference type="EMBL" id="GAA4164449.1"/>
    </source>
</evidence>
<reference evidence="9" key="1">
    <citation type="journal article" date="2014" name="Int. J. Syst. Evol. Microbiol.">
        <title>Complete genome of a new Firmicutes species belonging to the dominant human colonic microbiota ('Ruminococcus bicirculans') reveals two chromosomes and a selective capacity to utilize plant glucans.</title>
        <authorList>
            <consortium name="NISC Comparative Sequencing Program"/>
            <person name="Wegmann U."/>
            <person name="Louis P."/>
            <person name="Goesmann A."/>
            <person name="Henrissat B."/>
            <person name="Duncan S.H."/>
            <person name="Flint H.J."/>
        </authorList>
    </citation>
    <scope>NUCLEOTIDE SEQUENCE</scope>
    <source>
        <strain evidence="9">JCM 17590</strain>
    </source>
</reference>
<evidence type="ECO:0000256" key="4">
    <source>
        <dbReference type="ARBA" id="ARBA00022692"/>
    </source>
</evidence>
<protein>
    <submittedName>
        <fullName evidence="9">MFS transporter</fullName>
    </submittedName>
</protein>
<comment type="subcellular location">
    <subcellularLocation>
        <location evidence="1">Cell inner membrane</location>
        <topology evidence="1">Multi-pass membrane protein</topology>
    </subcellularLocation>
</comment>
<keyword evidence="2" id="KW-0813">Transport</keyword>
<dbReference type="PROSITE" id="PS50850">
    <property type="entry name" value="MFS"/>
    <property type="match status" value="1"/>
</dbReference>
<evidence type="ECO:0000256" key="2">
    <source>
        <dbReference type="ARBA" id="ARBA00022448"/>
    </source>
</evidence>
<feature type="transmembrane region" description="Helical" evidence="7">
    <location>
        <begin position="156"/>
        <end position="187"/>
    </location>
</feature>
<dbReference type="PANTHER" id="PTHR23513">
    <property type="entry name" value="INTEGRAL MEMBRANE EFFLUX PROTEIN-RELATED"/>
    <property type="match status" value="1"/>
</dbReference>
<feature type="transmembrane region" description="Helical" evidence="7">
    <location>
        <begin position="65"/>
        <end position="86"/>
    </location>
</feature>
<feature type="transmembrane region" description="Helical" evidence="7">
    <location>
        <begin position="98"/>
        <end position="119"/>
    </location>
</feature>
<dbReference type="InterPro" id="IPR036259">
    <property type="entry name" value="MFS_trans_sf"/>
</dbReference>
<dbReference type="EMBL" id="BAABBV010000002">
    <property type="protein sequence ID" value="GAA4164449.1"/>
    <property type="molecule type" value="Genomic_DNA"/>
</dbReference>
<feature type="transmembrane region" description="Helical" evidence="7">
    <location>
        <begin position="305"/>
        <end position="326"/>
    </location>
</feature>
<evidence type="ECO:0000313" key="10">
    <source>
        <dbReference type="Proteomes" id="UP001415169"/>
    </source>
</evidence>
<feature type="transmembrane region" description="Helical" evidence="7">
    <location>
        <begin position="259"/>
        <end position="284"/>
    </location>
</feature>
<dbReference type="RefSeq" id="WP_344792325.1">
    <property type="nucleotide sequence ID" value="NZ_BAABBV010000002.1"/>
</dbReference>
<feature type="transmembrane region" description="Helical" evidence="7">
    <location>
        <begin position="387"/>
        <end position="405"/>
    </location>
</feature>
<evidence type="ECO:0000256" key="7">
    <source>
        <dbReference type="SAM" id="Phobius"/>
    </source>
</evidence>
<feature type="domain" description="Major facilitator superfamily (MFS) profile" evidence="8">
    <location>
        <begin position="180"/>
        <end position="448"/>
    </location>
</feature>
<dbReference type="Proteomes" id="UP001415169">
    <property type="component" value="Unassembled WGS sequence"/>
</dbReference>
<dbReference type="Pfam" id="PF05977">
    <property type="entry name" value="MFS_3"/>
    <property type="match status" value="1"/>
</dbReference>